<feature type="compositionally biased region" description="Polar residues" evidence="1">
    <location>
        <begin position="109"/>
        <end position="118"/>
    </location>
</feature>
<sequence>MTNIKGKYGSTPVHVIYNRIPFNQGTPPLKKNQMVFLGSRIKVAGGSQKRRPERHNKVIRIADKYGWDVLEFMDDPLTDNSEDATKLRRTGKSRAKATRRDKACDKQRNSPYSRSNKFGNDKGNADLFRKANTSYQKTHLKADLQPTPECLLPV</sequence>
<proteinExistence type="predicted"/>
<comment type="caution">
    <text evidence="2">The sequence shown here is derived from an EMBL/GenBank/DDBJ whole genome shotgun (WGS) entry which is preliminary data.</text>
</comment>
<keyword evidence="3" id="KW-1185">Reference proteome</keyword>
<evidence type="ECO:0000313" key="3">
    <source>
        <dbReference type="Proteomes" id="UP000683360"/>
    </source>
</evidence>
<feature type="compositionally biased region" description="Basic residues" evidence="1">
    <location>
        <begin position="87"/>
        <end position="97"/>
    </location>
</feature>
<dbReference type="AlphaFoldDB" id="A0A8S3T8D8"/>
<feature type="region of interest" description="Disordered" evidence="1">
    <location>
        <begin position="77"/>
        <end position="125"/>
    </location>
</feature>
<gene>
    <name evidence="2" type="ORF">MEDL_39874</name>
</gene>
<accession>A0A8S3T8D8</accession>
<dbReference type="Proteomes" id="UP000683360">
    <property type="component" value="Unassembled WGS sequence"/>
</dbReference>
<reference evidence="2" key="1">
    <citation type="submission" date="2021-03" db="EMBL/GenBank/DDBJ databases">
        <authorList>
            <person name="Bekaert M."/>
        </authorList>
    </citation>
    <scope>NUCLEOTIDE SEQUENCE</scope>
</reference>
<dbReference type="EMBL" id="CAJPWZ010001941">
    <property type="protein sequence ID" value="CAG2226821.1"/>
    <property type="molecule type" value="Genomic_DNA"/>
</dbReference>
<feature type="compositionally biased region" description="Basic and acidic residues" evidence="1">
    <location>
        <begin position="98"/>
        <end position="108"/>
    </location>
</feature>
<evidence type="ECO:0000256" key="1">
    <source>
        <dbReference type="SAM" id="MobiDB-lite"/>
    </source>
</evidence>
<name>A0A8S3T8D8_MYTED</name>
<organism evidence="2 3">
    <name type="scientific">Mytilus edulis</name>
    <name type="common">Blue mussel</name>
    <dbReference type="NCBI Taxonomy" id="6550"/>
    <lineage>
        <taxon>Eukaryota</taxon>
        <taxon>Metazoa</taxon>
        <taxon>Spiralia</taxon>
        <taxon>Lophotrochozoa</taxon>
        <taxon>Mollusca</taxon>
        <taxon>Bivalvia</taxon>
        <taxon>Autobranchia</taxon>
        <taxon>Pteriomorphia</taxon>
        <taxon>Mytilida</taxon>
        <taxon>Mytiloidea</taxon>
        <taxon>Mytilidae</taxon>
        <taxon>Mytilinae</taxon>
        <taxon>Mytilus</taxon>
    </lineage>
</organism>
<protein>
    <submittedName>
        <fullName evidence="2">Uncharacterized protein</fullName>
    </submittedName>
</protein>
<dbReference type="OrthoDB" id="6094981at2759"/>
<evidence type="ECO:0000313" key="2">
    <source>
        <dbReference type="EMBL" id="CAG2226821.1"/>
    </source>
</evidence>